<dbReference type="PANTHER" id="PTHR43026">
    <property type="entry name" value="2-HYDROXYACID DEHYDROGENASE HOMOLOG 1-RELATED"/>
    <property type="match status" value="1"/>
</dbReference>
<dbReference type="Pfam" id="PF02826">
    <property type="entry name" value="2-Hacid_dh_C"/>
    <property type="match status" value="1"/>
</dbReference>
<evidence type="ECO:0000256" key="1">
    <source>
        <dbReference type="ARBA" id="ARBA00005854"/>
    </source>
</evidence>
<dbReference type="AlphaFoldDB" id="A0A4R3KEC0"/>
<dbReference type="PROSITE" id="PS00065">
    <property type="entry name" value="D_2_HYDROXYACID_DH_1"/>
    <property type="match status" value="1"/>
</dbReference>
<accession>A0A4R3KEC0</accession>
<protein>
    <submittedName>
        <fullName evidence="7">D-lactate dehydrogenase</fullName>
    </submittedName>
</protein>
<evidence type="ECO:0000259" key="6">
    <source>
        <dbReference type="Pfam" id="PF02826"/>
    </source>
</evidence>
<sequence>MKLFVYNLREFDERQYFDHFSQSYGYEYTSTAAFPTLENTALAKGCDAISIIPCRMDAPLLDKFHALGVKYISTRSIGYEHIDITYAHKLGMRVSNARYSPDSVANYAILMMLMVCRNIVQIIDQARLQNYTLRGKIGRELSQCTIGVLGTGRIGCTVLKHLHGFGSRLLAYSVHQNEEAKRYATYVDFDTFLAECDIISIHTQFTQDTYHLINAVTIQKMKDKVIIVNTARGALIDSKALIQGIESGKIGGAALDVLENEQDFYSSNKIGAIIKNHDLAILRSFPNVILTPHTAFYTDNAIRSQIESTYKSIHDFEMGIASQLEIL</sequence>
<comment type="similarity">
    <text evidence="1 4">Belongs to the D-isomer specific 2-hydroxyacid dehydrogenase family.</text>
</comment>
<dbReference type="CDD" id="cd12185">
    <property type="entry name" value="HGDH_LDH_like"/>
    <property type="match status" value="1"/>
</dbReference>
<keyword evidence="2 4" id="KW-0560">Oxidoreductase</keyword>
<dbReference type="Proteomes" id="UP000295188">
    <property type="component" value="Unassembled WGS sequence"/>
</dbReference>
<dbReference type="InterPro" id="IPR006139">
    <property type="entry name" value="D-isomer_2_OHA_DH_cat_dom"/>
</dbReference>
<feature type="domain" description="D-isomer specific 2-hydroxyacid dehydrogenase catalytic" evidence="5">
    <location>
        <begin position="16"/>
        <end position="319"/>
    </location>
</feature>
<dbReference type="Gene3D" id="3.40.50.720">
    <property type="entry name" value="NAD(P)-binding Rossmann-like Domain"/>
    <property type="match status" value="2"/>
</dbReference>
<dbReference type="RefSeq" id="WP_132547296.1">
    <property type="nucleotide sequence ID" value="NZ_SMAA01000002.1"/>
</dbReference>
<dbReference type="SUPFAM" id="SSF52283">
    <property type="entry name" value="Formate/glycerate dehydrogenase catalytic domain-like"/>
    <property type="match status" value="1"/>
</dbReference>
<dbReference type="Pfam" id="PF00389">
    <property type="entry name" value="2-Hacid_dh"/>
    <property type="match status" value="1"/>
</dbReference>
<dbReference type="InterPro" id="IPR006140">
    <property type="entry name" value="D-isomer_DH_NAD-bd"/>
</dbReference>
<keyword evidence="8" id="KW-1185">Reference proteome</keyword>
<feature type="domain" description="D-isomer specific 2-hydroxyacid dehydrogenase NAD-binding" evidence="6">
    <location>
        <begin position="110"/>
        <end position="295"/>
    </location>
</feature>
<dbReference type="GO" id="GO:0008720">
    <property type="term" value="F:D-lactate dehydrogenase (NAD+) activity"/>
    <property type="evidence" value="ECO:0007669"/>
    <property type="project" value="TreeGrafter"/>
</dbReference>
<name>A0A4R3KEC0_9FIRM</name>
<dbReference type="EMBL" id="SMAA01000002">
    <property type="protein sequence ID" value="TCS81423.1"/>
    <property type="molecule type" value="Genomic_DNA"/>
</dbReference>
<dbReference type="GO" id="GO:0051287">
    <property type="term" value="F:NAD binding"/>
    <property type="evidence" value="ECO:0007669"/>
    <property type="project" value="InterPro"/>
</dbReference>
<gene>
    <name evidence="7" type="ORF">EDC37_102125</name>
</gene>
<evidence type="ECO:0000256" key="2">
    <source>
        <dbReference type="ARBA" id="ARBA00023002"/>
    </source>
</evidence>
<dbReference type="InterPro" id="IPR058205">
    <property type="entry name" value="D-LDH-like"/>
</dbReference>
<dbReference type="OrthoDB" id="9805416at2"/>
<reference evidence="7 8" key="1">
    <citation type="submission" date="2019-03" db="EMBL/GenBank/DDBJ databases">
        <title>Genomic Encyclopedia of Type Strains, Phase IV (KMG-IV): sequencing the most valuable type-strain genomes for metagenomic binning, comparative biology and taxonomic classification.</title>
        <authorList>
            <person name="Goeker M."/>
        </authorList>
    </citation>
    <scope>NUCLEOTIDE SEQUENCE [LARGE SCALE GENOMIC DNA]</scope>
    <source>
        <strain evidence="7 8">DSM 20467</strain>
    </source>
</reference>
<evidence type="ECO:0000256" key="3">
    <source>
        <dbReference type="ARBA" id="ARBA00023027"/>
    </source>
</evidence>
<dbReference type="PANTHER" id="PTHR43026:SF1">
    <property type="entry name" value="2-HYDROXYACID DEHYDROGENASE HOMOLOG 1-RELATED"/>
    <property type="match status" value="1"/>
</dbReference>
<evidence type="ECO:0000259" key="5">
    <source>
        <dbReference type="Pfam" id="PF00389"/>
    </source>
</evidence>
<keyword evidence="3" id="KW-0520">NAD</keyword>
<evidence type="ECO:0000256" key="4">
    <source>
        <dbReference type="RuleBase" id="RU003719"/>
    </source>
</evidence>
<dbReference type="InterPro" id="IPR036291">
    <property type="entry name" value="NAD(P)-bd_dom_sf"/>
</dbReference>
<dbReference type="PROSITE" id="PS00671">
    <property type="entry name" value="D_2_HYDROXYACID_DH_3"/>
    <property type="match status" value="1"/>
</dbReference>
<evidence type="ECO:0000313" key="7">
    <source>
        <dbReference type="EMBL" id="TCS81423.1"/>
    </source>
</evidence>
<comment type="caution">
    <text evidence="7">The sequence shown here is derived from an EMBL/GenBank/DDBJ whole genome shotgun (WGS) entry which is preliminary data.</text>
</comment>
<dbReference type="InterPro" id="IPR029752">
    <property type="entry name" value="D-isomer_DH_CS1"/>
</dbReference>
<proteinExistence type="inferred from homology"/>
<dbReference type="SUPFAM" id="SSF51735">
    <property type="entry name" value="NAD(P)-binding Rossmann-fold domains"/>
    <property type="match status" value="1"/>
</dbReference>
<dbReference type="InterPro" id="IPR029753">
    <property type="entry name" value="D-isomer_DH_CS"/>
</dbReference>
<evidence type="ECO:0000313" key="8">
    <source>
        <dbReference type="Proteomes" id="UP000295188"/>
    </source>
</evidence>
<organism evidence="7 8">
    <name type="scientific">Pectinatus cerevisiiphilus</name>
    <dbReference type="NCBI Taxonomy" id="86956"/>
    <lineage>
        <taxon>Bacteria</taxon>
        <taxon>Bacillati</taxon>
        <taxon>Bacillota</taxon>
        <taxon>Negativicutes</taxon>
        <taxon>Selenomonadales</taxon>
        <taxon>Selenomonadaceae</taxon>
        <taxon>Pectinatus</taxon>
    </lineage>
</organism>